<accession>A0ABV4CLE4</accession>
<keyword evidence="2" id="KW-1133">Transmembrane helix</keyword>
<dbReference type="Proteomes" id="UP001564626">
    <property type="component" value="Unassembled WGS sequence"/>
</dbReference>
<evidence type="ECO:0000256" key="1">
    <source>
        <dbReference type="SAM" id="MobiDB-lite"/>
    </source>
</evidence>
<keyword evidence="2" id="KW-0472">Membrane</keyword>
<feature type="transmembrane region" description="Helical" evidence="2">
    <location>
        <begin position="62"/>
        <end position="83"/>
    </location>
</feature>
<evidence type="ECO:0000256" key="2">
    <source>
        <dbReference type="SAM" id="Phobius"/>
    </source>
</evidence>
<organism evidence="3 4">
    <name type="scientific">Saccharopolyspora cebuensis</name>
    <dbReference type="NCBI Taxonomy" id="418759"/>
    <lineage>
        <taxon>Bacteria</taxon>
        <taxon>Bacillati</taxon>
        <taxon>Actinomycetota</taxon>
        <taxon>Actinomycetes</taxon>
        <taxon>Pseudonocardiales</taxon>
        <taxon>Pseudonocardiaceae</taxon>
        <taxon>Saccharopolyspora</taxon>
    </lineage>
</organism>
<comment type="caution">
    <text evidence="3">The sequence shown here is derived from an EMBL/GenBank/DDBJ whole genome shotgun (WGS) entry which is preliminary data.</text>
</comment>
<protein>
    <submittedName>
        <fullName evidence="3">DUF3099 domain-containing protein</fullName>
    </submittedName>
</protein>
<keyword evidence="4" id="KW-1185">Reference proteome</keyword>
<dbReference type="EMBL" id="JBGEHV010000024">
    <property type="protein sequence ID" value="MEY8040616.1"/>
    <property type="molecule type" value="Genomic_DNA"/>
</dbReference>
<dbReference type="Pfam" id="PF11298">
    <property type="entry name" value="DUF3099"/>
    <property type="match status" value="1"/>
</dbReference>
<gene>
    <name evidence="3" type="ORF">AB8O55_14515</name>
</gene>
<name>A0ABV4CLE4_9PSEU</name>
<proteinExistence type="predicted"/>
<reference evidence="3 4" key="1">
    <citation type="submission" date="2024-08" db="EMBL/GenBank/DDBJ databases">
        <title>Genome mining of Saccharopolyspora cebuensis PGLac3 from Nigerian medicinal plant.</title>
        <authorList>
            <person name="Ezeobiora C.E."/>
            <person name="Igbokwe N.H."/>
            <person name="Amin D.H."/>
            <person name="Mendie U.E."/>
        </authorList>
    </citation>
    <scope>NUCLEOTIDE SEQUENCE [LARGE SCALE GENOMIC DNA]</scope>
    <source>
        <strain evidence="3 4">PGLac3</strain>
    </source>
</reference>
<sequence length="115" mass="13423">MVPVWRWLSVHHRDDSPVLITEARPSYDDEQAARRRKYLIMMSSRIPCLVGGVLVYQFWQLWWLALLIIAISVPLPWMAVLVANDRPARKKEDAHRFRRSPRSLETGGNRVVESS</sequence>
<dbReference type="RefSeq" id="WP_345365337.1">
    <property type="nucleotide sequence ID" value="NZ_BAABII010000013.1"/>
</dbReference>
<evidence type="ECO:0000313" key="4">
    <source>
        <dbReference type="Proteomes" id="UP001564626"/>
    </source>
</evidence>
<evidence type="ECO:0000313" key="3">
    <source>
        <dbReference type="EMBL" id="MEY8040616.1"/>
    </source>
</evidence>
<feature type="region of interest" description="Disordered" evidence="1">
    <location>
        <begin position="87"/>
        <end position="115"/>
    </location>
</feature>
<dbReference type="InterPro" id="IPR021449">
    <property type="entry name" value="DUF3099"/>
</dbReference>
<keyword evidence="2" id="KW-0812">Transmembrane</keyword>